<dbReference type="Pfam" id="PF00440">
    <property type="entry name" value="TetR_N"/>
    <property type="match status" value="1"/>
</dbReference>
<dbReference type="SUPFAM" id="SSF46689">
    <property type="entry name" value="Homeodomain-like"/>
    <property type="match status" value="1"/>
</dbReference>
<evidence type="ECO:0000259" key="6">
    <source>
        <dbReference type="PROSITE" id="PS50977"/>
    </source>
</evidence>
<dbReference type="InterPro" id="IPR001647">
    <property type="entry name" value="HTH_TetR"/>
</dbReference>
<feature type="region of interest" description="Disordered" evidence="5">
    <location>
        <begin position="1"/>
        <end position="36"/>
    </location>
</feature>
<evidence type="ECO:0000256" key="5">
    <source>
        <dbReference type="SAM" id="MobiDB-lite"/>
    </source>
</evidence>
<feature type="domain" description="HTH tetR-type" evidence="6">
    <location>
        <begin position="35"/>
        <end position="95"/>
    </location>
</feature>
<evidence type="ECO:0000313" key="8">
    <source>
        <dbReference type="Proteomes" id="UP000460272"/>
    </source>
</evidence>
<dbReference type="Proteomes" id="UP000460272">
    <property type="component" value="Unassembled WGS sequence"/>
</dbReference>
<feature type="DNA-binding region" description="H-T-H motif" evidence="4">
    <location>
        <begin position="58"/>
        <end position="77"/>
    </location>
</feature>
<dbReference type="PRINTS" id="PR00455">
    <property type="entry name" value="HTHTETR"/>
</dbReference>
<dbReference type="PANTHER" id="PTHR30055">
    <property type="entry name" value="HTH-TYPE TRANSCRIPTIONAL REGULATOR RUTR"/>
    <property type="match status" value="1"/>
</dbReference>
<dbReference type="InterPro" id="IPR050109">
    <property type="entry name" value="HTH-type_TetR-like_transc_reg"/>
</dbReference>
<dbReference type="Gene3D" id="1.10.357.10">
    <property type="entry name" value="Tetracycline Repressor, domain 2"/>
    <property type="match status" value="1"/>
</dbReference>
<comment type="caution">
    <text evidence="7">The sequence shown here is derived from an EMBL/GenBank/DDBJ whole genome shotgun (WGS) entry which is preliminary data.</text>
</comment>
<dbReference type="RefSeq" id="WP_145851134.1">
    <property type="nucleotide sequence ID" value="NZ_RPFW01000001.1"/>
</dbReference>
<dbReference type="EMBL" id="RPFW01000001">
    <property type="protein sequence ID" value="TVZ06379.1"/>
    <property type="molecule type" value="Genomic_DNA"/>
</dbReference>
<protein>
    <submittedName>
        <fullName evidence="7">TetR/AcrR family transcriptional regulator</fullName>
    </submittedName>
</protein>
<evidence type="ECO:0000256" key="4">
    <source>
        <dbReference type="PROSITE-ProRule" id="PRU00335"/>
    </source>
</evidence>
<evidence type="ECO:0000256" key="3">
    <source>
        <dbReference type="ARBA" id="ARBA00023163"/>
    </source>
</evidence>
<keyword evidence="8" id="KW-1185">Reference proteome</keyword>
<dbReference type="GO" id="GO:0000976">
    <property type="term" value="F:transcription cis-regulatory region binding"/>
    <property type="evidence" value="ECO:0007669"/>
    <property type="project" value="TreeGrafter"/>
</dbReference>
<feature type="compositionally biased region" description="Basic residues" evidence="5">
    <location>
        <begin position="18"/>
        <end position="27"/>
    </location>
</feature>
<dbReference type="PROSITE" id="PS50977">
    <property type="entry name" value="HTH_TETR_2"/>
    <property type="match status" value="1"/>
</dbReference>
<reference evidence="7 8" key="1">
    <citation type="submission" date="2018-11" db="EMBL/GenBank/DDBJ databases">
        <title>Trebonia kvetii gen.nov., sp.nov., a novel acidophilic actinobacterium, and proposal of the new actinobacterial family Treboniaceae fam. nov.</title>
        <authorList>
            <person name="Rapoport D."/>
            <person name="Sagova-Mareckova M."/>
            <person name="Sedlacek I."/>
            <person name="Provaznik J."/>
            <person name="Kralova S."/>
            <person name="Pavlinic D."/>
            <person name="Benes V."/>
            <person name="Kopecky J."/>
        </authorList>
    </citation>
    <scope>NUCLEOTIDE SEQUENCE [LARGE SCALE GENOMIC DNA]</scope>
    <source>
        <strain evidence="7 8">15Tr583</strain>
    </source>
</reference>
<dbReference type="PANTHER" id="PTHR30055:SF234">
    <property type="entry name" value="HTH-TYPE TRANSCRIPTIONAL REGULATOR BETI"/>
    <property type="match status" value="1"/>
</dbReference>
<dbReference type="GO" id="GO:0003700">
    <property type="term" value="F:DNA-binding transcription factor activity"/>
    <property type="evidence" value="ECO:0007669"/>
    <property type="project" value="TreeGrafter"/>
</dbReference>
<dbReference type="InterPro" id="IPR009057">
    <property type="entry name" value="Homeodomain-like_sf"/>
</dbReference>
<sequence length="233" mass="25232">MADARGPATGELAEAAEHRRRAGRPRLRPASNAGVPPREEILDAAAGLFVSQGLAATTTRQIAERVGIRQASLYYHFTGKDEILLELLTQSVRPSLQVAAMLESRCRDDPAAGLYALALTDVRTLTRAPHNIATLYLMPEVQGEEFASFRAERSQLQAAYGRLGRAAGHAARLDEALIATLVMQVVESVIHLRRSGDLRDSHAHDIATSCLRLIGLAEPEVTRARDGAVRLLG</sequence>
<keyword evidence="3" id="KW-0804">Transcription</keyword>
<organism evidence="7 8">
    <name type="scientific">Trebonia kvetii</name>
    <dbReference type="NCBI Taxonomy" id="2480626"/>
    <lineage>
        <taxon>Bacteria</taxon>
        <taxon>Bacillati</taxon>
        <taxon>Actinomycetota</taxon>
        <taxon>Actinomycetes</taxon>
        <taxon>Streptosporangiales</taxon>
        <taxon>Treboniaceae</taxon>
        <taxon>Trebonia</taxon>
    </lineage>
</organism>
<dbReference type="OrthoDB" id="3474596at2"/>
<evidence type="ECO:0000313" key="7">
    <source>
        <dbReference type="EMBL" id="TVZ06379.1"/>
    </source>
</evidence>
<evidence type="ECO:0000256" key="1">
    <source>
        <dbReference type="ARBA" id="ARBA00023015"/>
    </source>
</evidence>
<keyword evidence="2 4" id="KW-0238">DNA-binding</keyword>
<accession>A0A6P2C4N2</accession>
<proteinExistence type="predicted"/>
<evidence type="ECO:0000256" key="2">
    <source>
        <dbReference type="ARBA" id="ARBA00023125"/>
    </source>
</evidence>
<keyword evidence="1" id="KW-0805">Transcription regulation</keyword>
<dbReference type="AlphaFoldDB" id="A0A6P2C4N2"/>
<name>A0A6P2C4N2_9ACTN</name>
<gene>
    <name evidence="7" type="ORF">EAS64_02850</name>
</gene>